<dbReference type="GO" id="GO:0016787">
    <property type="term" value="F:hydrolase activity"/>
    <property type="evidence" value="ECO:0007669"/>
    <property type="project" value="UniProtKB-KW"/>
</dbReference>
<organism evidence="2 3">
    <name type="scientific">Hyphobacterium lacteum</name>
    <dbReference type="NCBI Taxonomy" id="3116575"/>
    <lineage>
        <taxon>Bacteria</taxon>
        <taxon>Pseudomonadati</taxon>
        <taxon>Pseudomonadota</taxon>
        <taxon>Alphaproteobacteria</taxon>
        <taxon>Maricaulales</taxon>
        <taxon>Maricaulaceae</taxon>
        <taxon>Hyphobacterium</taxon>
    </lineage>
</organism>
<comment type="caution">
    <text evidence="2">The sequence shown here is derived from an EMBL/GenBank/DDBJ whole genome shotgun (WGS) entry which is preliminary data.</text>
</comment>
<evidence type="ECO:0000259" key="1">
    <source>
        <dbReference type="Pfam" id="PF12146"/>
    </source>
</evidence>
<sequence>MAFEEGIIESPTGAQLTTYWRPAEGELRGIVQINHGLAEHGARYEGFADFLASQSWAVIAHDHRGHGKTTAPDGQPRVFATRNGWEKVIADVKAVNDALQANYPGQPIVCFGHSMGGVVAMNYTLRHPDTVKGCAVWNSNIDKDAAGLLKFVSGLGMTFSRPESPAGLIDQLTFKAWDKKFKSDRPESGWLSRDLAEVDKYVADPLCGWTASWSLWRDFAGGIAYAADEKNWKSLPKTMPFHLVGGTEDPATNGGKAIEALGERLRRAGYGATQEILEDFRHETLNEKGREAVMERFAAWLSKIG</sequence>
<dbReference type="Pfam" id="PF12146">
    <property type="entry name" value="Hydrolase_4"/>
    <property type="match status" value="1"/>
</dbReference>
<keyword evidence="2" id="KW-0378">Hydrolase</keyword>
<dbReference type="Proteomes" id="UP001354971">
    <property type="component" value="Unassembled WGS sequence"/>
</dbReference>
<reference evidence="2 3" key="1">
    <citation type="submission" date="2024-01" db="EMBL/GenBank/DDBJ databases">
        <title>Hyphobacterium bacterium isolated from marine sediment.</title>
        <authorList>
            <person name="Zhao S."/>
        </authorList>
    </citation>
    <scope>NUCLEOTIDE SEQUENCE [LARGE SCALE GENOMIC DNA]</scope>
    <source>
        <strain evidence="3">HN65</strain>
    </source>
</reference>
<gene>
    <name evidence="2" type="ORF">V0U79_05320</name>
</gene>
<dbReference type="EMBL" id="JAZDRP010000003">
    <property type="protein sequence ID" value="MEE2525778.1"/>
    <property type="molecule type" value="Genomic_DNA"/>
</dbReference>
<dbReference type="RefSeq" id="WP_330198442.1">
    <property type="nucleotide sequence ID" value="NZ_JAZDRP010000003.1"/>
</dbReference>
<evidence type="ECO:0000313" key="3">
    <source>
        <dbReference type="Proteomes" id="UP001354971"/>
    </source>
</evidence>
<dbReference type="InterPro" id="IPR022742">
    <property type="entry name" value="Hydrolase_4"/>
</dbReference>
<protein>
    <submittedName>
        <fullName evidence="2">Alpha/beta hydrolase</fullName>
    </submittedName>
</protein>
<dbReference type="InterPro" id="IPR051044">
    <property type="entry name" value="MAG_DAG_Lipase"/>
</dbReference>
<keyword evidence="3" id="KW-1185">Reference proteome</keyword>
<dbReference type="InterPro" id="IPR029058">
    <property type="entry name" value="AB_hydrolase_fold"/>
</dbReference>
<evidence type="ECO:0000313" key="2">
    <source>
        <dbReference type="EMBL" id="MEE2525778.1"/>
    </source>
</evidence>
<feature type="domain" description="Serine aminopeptidase S33" evidence="1">
    <location>
        <begin position="26"/>
        <end position="288"/>
    </location>
</feature>
<dbReference type="SUPFAM" id="SSF53474">
    <property type="entry name" value="alpha/beta-Hydrolases"/>
    <property type="match status" value="1"/>
</dbReference>
<dbReference type="PANTHER" id="PTHR11614">
    <property type="entry name" value="PHOSPHOLIPASE-RELATED"/>
    <property type="match status" value="1"/>
</dbReference>
<name>A0ABU7LPH2_9PROT</name>
<proteinExistence type="predicted"/>
<accession>A0ABU7LPH2</accession>
<dbReference type="Gene3D" id="3.40.50.1820">
    <property type="entry name" value="alpha/beta hydrolase"/>
    <property type="match status" value="1"/>
</dbReference>